<keyword evidence="1" id="KW-1133">Transmembrane helix</keyword>
<dbReference type="Proteomes" id="UP000011135">
    <property type="component" value="Unassembled WGS sequence"/>
</dbReference>
<feature type="transmembrane region" description="Helical" evidence="1">
    <location>
        <begin position="240"/>
        <end position="263"/>
    </location>
</feature>
<dbReference type="EMBL" id="AMZN01000070">
    <property type="protein sequence ID" value="ELR69582.1"/>
    <property type="molecule type" value="Genomic_DNA"/>
</dbReference>
<evidence type="ECO:0008006" key="4">
    <source>
        <dbReference type="Google" id="ProtNLM"/>
    </source>
</evidence>
<dbReference type="STRING" id="1237149.C900_04807"/>
<dbReference type="PANTHER" id="PTHR39087">
    <property type="entry name" value="UPF0104 MEMBRANE PROTEIN MJ1595"/>
    <property type="match status" value="1"/>
</dbReference>
<feature type="transmembrane region" description="Helical" evidence="1">
    <location>
        <begin position="12"/>
        <end position="34"/>
    </location>
</feature>
<keyword evidence="1" id="KW-0472">Membrane</keyword>
<dbReference type="eggNOG" id="COG0392">
    <property type="taxonomic scope" value="Bacteria"/>
</dbReference>
<sequence length="318" mass="36433">MPSLKKASLNKPLWITIKLVVLVLLVGFICLKLNKSRNVHEEMWQGIWGVFREEHKTLLFVILLMPFNWGLEAVKWKALTSPLIKMKFLKALEAVLTGLSLGFITPHGIGDYLGRIMQNDAKGRFRLIGAVMLGRICQMIPTALFGLIGIYYFFKDLKLVFYITLATLFISIILYMIAKSLSKKNNSLGFFRKLRFYTGMITEYRTRIIIQVIGLSMARYVVFAFQFLIILKLFLPDLNIWVGFAGVTWILFMKSVLPTFNFLSDLGVREFSAVYFFDIYQVDLISVISASLVIWIINILIPSIVGAPFSLKMKLQTK</sequence>
<protein>
    <recommendedName>
        <fullName evidence="4">Flippase-like domain-containing protein</fullName>
    </recommendedName>
</protein>
<proteinExistence type="predicted"/>
<feature type="transmembrane region" description="Helical" evidence="1">
    <location>
        <begin position="208"/>
        <end position="234"/>
    </location>
</feature>
<gene>
    <name evidence="2" type="ORF">C900_04807</name>
</gene>
<evidence type="ECO:0000313" key="3">
    <source>
        <dbReference type="Proteomes" id="UP000011135"/>
    </source>
</evidence>
<evidence type="ECO:0000313" key="2">
    <source>
        <dbReference type="EMBL" id="ELR69582.1"/>
    </source>
</evidence>
<feature type="transmembrane region" description="Helical" evidence="1">
    <location>
        <begin position="159"/>
        <end position="178"/>
    </location>
</feature>
<accession>L8JQD0</accession>
<dbReference type="PANTHER" id="PTHR39087:SF2">
    <property type="entry name" value="UPF0104 MEMBRANE PROTEIN MJ1595"/>
    <property type="match status" value="1"/>
</dbReference>
<dbReference type="AlphaFoldDB" id="L8JQD0"/>
<organism evidence="2 3">
    <name type="scientific">Fulvivirga imtechensis AK7</name>
    <dbReference type="NCBI Taxonomy" id="1237149"/>
    <lineage>
        <taxon>Bacteria</taxon>
        <taxon>Pseudomonadati</taxon>
        <taxon>Bacteroidota</taxon>
        <taxon>Cytophagia</taxon>
        <taxon>Cytophagales</taxon>
        <taxon>Fulvivirgaceae</taxon>
        <taxon>Fulvivirga</taxon>
    </lineage>
</organism>
<dbReference type="OrthoDB" id="1121314at2"/>
<keyword evidence="1" id="KW-0812">Transmembrane</keyword>
<keyword evidence="3" id="KW-1185">Reference proteome</keyword>
<reference evidence="2 3" key="1">
    <citation type="submission" date="2012-12" db="EMBL/GenBank/DDBJ databases">
        <title>Genome assembly of Fulvivirga imtechensis AK7.</title>
        <authorList>
            <person name="Nupur N."/>
            <person name="Khatri I."/>
            <person name="Kumar R."/>
            <person name="Subramanian S."/>
            <person name="Pinnaka A."/>
        </authorList>
    </citation>
    <scope>NUCLEOTIDE SEQUENCE [LARGE SCALE GENOMIC DNA]</scope>
    <source>
        <strain evidence="2 3">AK7</strain>
    </source>
</reference>
<feature type="transmembrane region" description="Helical" evidence="1">
    <location>
        <begin position="125"/>
        <end position="153"/>
    </location>
</feature>
<name>L8JQD0_9BACT</name>
<dbReference type="RefSeq" id="WP_009581957.1">
    <property type="nucleotide sequence ID" value="NZ_AMZN01000070.1"/>
</dbReference>
<evidence type="ECO:0000256" key="1">
    <source>
        <dbReference type="SAM" id="Phobius"/>
    </source>
</evidence>
<feature type="transmembrane region" description="Helical" evidence="1">
    <location>
        <begin position="284"/>
        <end position="305"/>
    </location>
</feature>
<comment type="caution">
    <text evidence="2">The sequence shown here is derived from an EMBL/GenBank/DDBJ whole genome shotgun (WGS) entry which is preliminary data.</text>
</comment>